<dbReference type="STRING" id="1236976.JCM16418_1548"/>
<dbReference type="AlphaFoldDB" id="W7Y968"/>
<dbReference type="EMBL" id="BAVZ01000003">
    <property type="protein sequence ID" value="GAF07530.1"/>
    <property type="molecule type" value="Genomic_DNA"/>
</dbReference>
<gene>
    <name evidence="2" type="ORF">JCM16418_1548</name>
</gene>
<name>W7Y968_9BACL</name>
<protein>
    <submittedName>
        <fullName evidence="2">Uncharacterized protein</fullName>
    </submittedName>
</protein>
<proteinExistence type="predicted"/>
<accession>W7Y968</accession>
<dbReference type="Proteomes" id="UP000019364">
    <property type="component" value="Unassembled WGS sequence"/>
</dbReference>
<organism evidence="2 3">
    <name type="scientific">Paenibacillus pini JCM 16418</name>
    <dbReference type="NCBI Taxonomy" id="1236976"/>
    <lineage>
        <taxon>Bacteria</taxon>
        <taxon>Bacillati</taxon>
        <taxon>Bacillota</taxon>
        <taxon>Bacilli</taxon>
        <taxon>Bacillales</taxon>
        <taxon>Paenibacillaceae</taxon>
        <taxon>Paenibacillus</taxon>
    </lineage>
</organism>
<keyword evidence="1" id="KW-1133">Transmembrane helix</keyword>
<feature type="transmembrane region" description="Helical" evidence="1">
    <location>
        <begin position="6"/>
        <end position="26"/>
    </location>
</feature>
<keyword evidence="1" id="KW-0472">Membrane</keyword>
<keyword evidence="1" id="KW-0812">Transmembrane</keyword>
<reference evidence="2 3" key="1">
    <citation type="journal article" date="2014" name="Genome Announc.">
        <title>Draft Genome Sequence of Paenibacillus pini JCM 16418T, Isolated from the Rhizosphere of Pine Tree.</title>
        <authorList>
            <person name="Yuki M."/>
            <person name="Oshima K."/>
            <person name="Suda W."/>
            <person name="Oshida Y."/>
            <person name="Kitamura K."/>
            <person name="Iida Y."/>
            <person name="Hattori M."/>
            <person name="Ohkuma M."/>
        </authorList>
    </citation>
    <scope>NUCLEOTIDE SEQUENCE [LARGE SCALE GENOMIC DNA]</scope>
    <source>
        <strain evidence="2 3">JCM 16418</strain>
    </source>
</reference>
<dbReference type="RefSeq" id="WP_036647127.1">
    <property type="nucleotide sequence ID" value="NZ_BAVZ01000003.1"/>
</dbReference>
<evidence type="ECO:0000313" key="3">
    <source>
        <dbReference type="Proteomes" id="UP000019364"/>
    </source>
</evidence>
<sequence>MGENSQQMIFLSVSVILFVAACLISLRLTGQITETLHEVANVTKGQTRSVMDHSKGSKTVLYSGTEVVLMIHGNTDADLSIEVGGANFKGREDHDEEDLRNINLHTAYEIKYIRNTQGRLITISFNEVVGEAGTP</sequence>
<evidence type="ECO:0000256" key="1">
    <source>
        <dbReference type="SAM" id="Phobius"/>
    </source>
</evidence>
<evidence type="ECO:0000313" key="2">
    <source>
        <dbReference type="EMBL" id="GAF07530.1"/>
    </source>
</evidence>
<keyword evidence="3" id="KW-1185">Reference proteome</keyword>
<dbReference type="OrthoDB" id="2649947at2"/>
<comment type="caution">
    <text evidence="2">The sequence shown here is derived from an EMBL/GenBank/DDBJ whole genome shotgun (WGS) entry which is preliminary data.</text>
</comment>